<evidence type="ECO:0000313" key="1">
    <source>
        <dbReference type="EMBL" id="OMJ73769.1"/>
    </source>
</evidence>
<keyword evidence="2" id="KW-1185">Reference proteome</keyword>
<dbReference type="Proteomes" id="UP000187209">
    <property type="component" value="Unassembled WGS sequence"/>
</dbReference>
<reference evidence="1 2" key="1">
    <citation type="submission" date="2016-11" db="EMBL/GenBank/DDBJ databases">
        <title>The macronuclear genome of Stentor coeruleus: a giant cell with tiny introns.</title>
        <authorList>
            <person name="Slabodnick M."/>
            <person name="Ruby J.G."/>
            <person name="Reiff S.B."/>
            <person name="Swart E.C."/>
            <person name="Gosai S."/>
            <person name="Prabakaran S."/>
            <person name="Witkowska E."/>
            <person name="Larue G.E."/>
            <person name="Fisher S."/>
            <person name="Freeman R.M."/>
            <person name="Gunawardena J."/>
            <person name="Chu W."/>
            <person name="Stover N.A."/>
            <person name="Gregory B.D."/>
            <person name="Nowacki M."/>
            <person name="Derisi J."/>
            <person name="Roy S.W."/>
            <person name="Marshall W.F."/>
            <person name="Sood P."/>
        </authorList>
    </citation>
    <scope>NUCLEOTIDE SEQUENCE [LARGE SCALE GENOMIC DNA]</scope>
    <source>
        <strain evidence="1">WM001</strain>
    </source>
</reference>
<accession>A0A1R2BAH9</accession>
<gene>
    <name evidence="1" type="ORF">SteCoe_27480</name>
</gene>
<organism evidence="1 2">
    <name type="scientific">Stentor coeruleus</name>
    <dbReference type="NCBI Taxonomy" id="5963"/>
    <lineage>
        <taxon>Eukaryota</taxon>
        <taxon>Sar</taxon>
        <taxon>Alveolata</taxon>
        <taxon>Ciliophora</taxon>
        <taxon>Postciliodesmatophora</taxon>
        <taxon>Heterotrichea</taxon>
        <taxon>Heterotrichida</taxon>
        <taxon>Stentoridae</taxon>
        <taxon>Stentor</taxon>
    </lineage>
</organism>
<evidence type="ECO:0000313" key="2">
    <source>
        <dbReference type="Proteomes" id="UP000187209"/>
    </source>
</evidence>
<comment type="caution">
    <text evidence="1">The sequence shown here is derived from an EMBL/GenBank/DDBJ whole genome shotgun (WGS) entry which is preliminary data.</text>
</comment>
<name>A0A1R2BAH9_9CILI</name>
<dbReference type="EMBL" id="MPUH01000797">
    <property type="protein sequence ID" value="OMJ73769.1"/>
    <property type="molecule type" value="Genomic_DNA"/>
</dbReference>
<protein>
    <submittedName>
        <fullName evidence="1">Uncharacterized protein</fullName>
    </submittedName>
</protein>
<dbReference type="AlphaFoldDB" id="A0A1R2BAH9"/>
<proteinExistence type="predicted"/>
<sequence>MGQNISSSGFSCVDCGSRLITIEDNEASIRIKYKDPTPEDSEDLNDEITVFESPVKTSVKQDFYESQEKFRQLDSVLSTHIMTSPNAAFSDKRFYMKNRITKLNTSNIIQRNEDNLLSGHSDIGFTSNTSDYLSKDIGNSPGITSIRYKTYSSNASPVSINLVDSIRKCYNNSSVRSENILDGMGTPRNS</sequence>